<protein>
    <recommendedName>
        <fullName evidence="3">Replication-associated recombination protein A</fullName>
    </recommendedName>
</protein>
<dbReference type="SUPFAM" id="SSF48019">
    <property type="entry name" value="post-AAA+ oligomerization domain-like"/>
    <property type="match status" value="1"/>
</dbReference>
<evidence type="ECO:0000259" key="6">
    <source>
        <dbReference type="SMART" id="SM00382"/>
    </source>
</evidence>
<evidence type="ECO:0000313" key="7">
    <source>
        <dbReference type="EMBL" id="NIJ57413.1"/>
    </source>
</evidence>
<dbReference type="Gene3D" id="1.10.3710.10">
    <property type="entry name" value="DNA polymerase III clamp loader subunits, C-terminal domain"/>
    <property type="match status" value="1"/>
</dbReference>
<evidence type="ECO:0000256" key="2">
    <source>
        <dbReference type="ARBA" id="ARBA00008959"/>
    </source>
</evidence>
<dbReference type="Proteomes" id="UP001429580">
    <property type="component" value="Unassembled WGS sequence"/>
</dbReference>
<dbReference type="EMBL" id="JAASQI010000002">
    <property type="protein sequence ID" value="NIJ57413.1"/>
    <property type="molecule type" value="Genomic_DNA"/>
</dbReference>
<evidence type="ECO:0000256" key="3">
    <source>
        <dbReference type="ARBA" id="ARBA00020776"/>
    </source>
</evidence>
<dbReference type="InterPro" id="IPR021886">
    <property type="entry name" value="MgsA_C"/>
</dbReference>
<dbReference type="PANTHER" id="PTHR13779:SF7">
    <property type="entry name" value="ATPASE WRNIP1"/>
    <property type="match status" value="1"/>
</dbReference>
<comment type="function">
    <text evidence="1">DNA-dependent ATPase that plays important roles in cellular responses to stalled DNA replication processes.</text>
</comment>
<gene>
    <name evidence="7" type="ORF">FHS82_001239</name>
</gene>
<dbReference type="InterPro" id="IPR003593">
    <property type="entry name" value="AAA+_ATPase"/>
</dbReference>
<evidence type="ECO:0000256" key="1">
    <source>
        <dbReference type="ARBA" id="ARBA00002393"/>
    </source>
</evidence>
<dbReference type="Pfam" id="PF16193">
    <property type="entry name" value="AAA_assoc_2"/>
    <property type="match status" value="1"/>
</dbReference>
<dbReference type="InterPro" id="IPR051314">
    <property type="entry name" value="AAA_ATPase_RarA/MGS1/WRNIP1"/>
</dbReference>
<dbReference type="InterPro" id="IPR032423">
    <property type="entry name" value="AAA_assoc_2"/>
</dbReference>
<dbReference type="CDD" id="cd18139">
    <property type="entry name" value="HLD_clamp_RarA"/>
    <property type="match status" value="1"/>
</dbReference>
<proteinExistence type="inferred from homology"/>
<dbReference type="Gene3D" id="3.40.50.300">
    <property type="entry name" value="P-loop containing nucleotide triphosphate hydrolases"/>
    <property type="match status" value="1"/>
</dbReference>
<dbReference type="Gene3D" id="1.20.272.10">
    <property type="match status" value="1"/>
</dbReference>
<feature type="domain" description="AAA+ ATPase" evidence="6">
    <location>
        <begin position="51"/>
        <end position="169"/>
    </location>
</feature>
<name>A0ABX0UWV9_9HYPH</name>
<dbReference type="RefSeq" id="WP_166949888.1">
    <property type="nucleotide sequence ID" value="NZ_JAASQI010000002.1"/>
</dbReference>
<dbReference type="PANTHER" id="PTHR13779">
    <property type="entry name" value="WERNER HELICASE-INTERACTING PROTEIN 1 FAMILY MEMBER"/>
    <property type="match status" value="1"/>
</dbReference>
<comment type="similarity">
    <text evidence="2">Belongs to the AAA ATPase family. RarA/MGS1/WRNIP1 subfamily.</text>
</comment>
<dbReference type="Pfam" id="PF12002">
    <property type="entry name" value="MgsA_C"/>
    <property type="match status" value="1"/>
</dbReference>
<keyword evidence="5" id="KW-0067">ATP-binding</keyword>
<sequence length="437" mass="47882">MSNLFSHAGLEQSAPRPLADRLRPTRLADVVGQEHLTGPDGALTRLLRSGSIGSLIFWGPPGTGKTTVARLLAGETNLVFVQMSAIFSGVADLKKAFEAARARRENGQGTLLFVDEIHRFNRAQLDAFLPVMEDGTITLVGATTENPSFALNAALLSRARVMTFHSLDEAAILALLARAEKEEGRPLPLDEEARLSLARMADGDGRAALTLAEEIWRTAGDGEVFSAAQLQEVVQRRAPIYDKAQDGHYNLISALHKTVRGSDPDAALYYFARMLDAGEDPLYLARRMVRMAVEDIGLADPQALLVANAAKDAYDFLGSPEGELALAQAIIYLATAPKSNAAYTAYKKARKVAKESGSPMPPKVILNAPTKFMQSEGYGAGYAYDHDEPDAFSGQDYWPEAIGRKTFYEPVERGFEREIRKRLSWWEKLRAERRGEG</sequence>
<accession>A0ABX0UWV9</accession>
<evidence type="ECO:0000256" key="4">
    <source>
        <dbReference type="ARBA" id="ARBA00022741"/>
    </source>
</evidence>
<evidence type="ECO:0000256" key="5">
    <source>
        <dbReference type="ARBA" id="ARBA00022840"/>
    </source>
</evidence>
<dbReference type="SUPFAM" id="SSF52540">
    <property type="entry name" value="P-loop containing nucleoside triphosphate hydrolases"/>
    <property type="match status" value="1"/>
</dbReference>
<dbReference type="InterPro" id="IPR008921">
    <property type="entry name" value="DNA_pol3_clamp-load_cplx_C"/>
</dbReference>
<dbReference type="InterPro" id="IPR027417">
    <property type="entry name" value="P-loop_NTPase"/>
</dbReference>
<dbReference type="SMART" id="SM00382">
    <property type="entry name" value="AAA"/>
    <property type="match status" value="1"/>
</dbReference>
<keyword evidence="8" id="KW-1185">Reference proteome</keyword>
<keyword evidence="4" id="KW-0547">Nucleotide-binding</keyword>
<organism evidence="7 8">
    <name type="scientific">Pseudochelatococcus lubricantis</name>
    <dbReference type="NCBI Taxonomy" id="1538102"/>
    <lineage>
        <taxon>Bacteria</taxon>
        <taxon>Pseudomonadati</taxon>
        <taxon>Pseudomonadota</taxon>
        <taxon>Alphaproteobacteria</taxon>
        <taxon>Hyphomicrobiales</taxon>
        <taxon>Chelatococcaceae</taxon>
        <taxon>Pseudochelatococcus</taxon>
    </lineage>
</organism>
<dbReference type="InterPro" id="IPR003959">
    <property type="entry name" value="ATPase_AAA_core"/>
</dbReference>
<comment type="caution">
    <text evidence="7">The sequence shown here is derived from an EMBL/GenBank/DDBJ whole genome shotgun (WGS) entry which is preliminary data.</text>
</comment>
<dbReference type="Pfam" id="PF00004">
    <property type="entry name" value="AAA"/>
    <property type="match status" value="1"/>
</dbReference>
<reference evidence="7 8" key="1">
    <citation type="submission" date="2020-03" db="EMBL/GenBank/DDBJ databases">
        <title>Genomic Encyclopedia of Type Strains, Phase IV (KMG-IV): sequencing the most valuable type-strain genomes for metagenomic binning, comparative biology and taxonomic classification.</title>
        <authorList>
            <person name="Goeker M."/>
        </authorList>
    </citation>
    <scope>NUCLEOTIDE SEQUENCE [LARGE SCALE GENOMIC DNA]</scope>
    <source>
        <strain evidence="7 8">DSM 103870</strain>
    </source>
</reference>
<dbReference type="CDD" id="cd00009">
    <property type="entry name" value="AAA"/>
    <property type="match status" value="1"/>
</dbReference>
<evidence type="ECO:0000313" key="8">
    <source>
        <dbReference type="Proteomes" id="UP001429580"/>
    </source>
</evidence>